<evidence type="ECO:0000256" key="12">
    <source>
        <dbReference type="PIRSR" id="PIRSR602401-1"/>
    </source>
</evidence>
<accession>A0AAD8HHI5</accession>
<dbReference type="EMBL" id="JAUIZM010000009">
    <property type="protein sequence ID" value="KAK1366313.1"/>
    <property type="molecule type" value="Genomic_DNA"/>
</dbReference>
<dbReference type="Pfam" id="PF00067">
    <property type="entry name" value="p450"/>
    <property type="match status" value="1"/>
</dbReference>
<keyword evidence="9 12" id="KW-0408">Iron</keyword>
<dbReference type="InterPro" id="IPR001128">
    <property type="entry name" value="Cyt_P450"/>
</dbReference>
<dbReference type="GO" id="GO:0016709">
    <property type="term" value="F:oxidoreductase activity, acting on paired donors, with incorporation or reduction of molecular oxygen, NAD(P)H as one donor, and incorporation of one atom of oxygen"/>
    <property type="evidence" value="ECO:0007669"/>
    <property type="project" value="TreeGrafter"/>
</dbReference>
<reference evidence="15" key="2">
    <citation type="submission" date="2023-05" db="EMBL/GenBank/DDBJ databases">
        <authorList>
            <person name="Schelkunov M.I."/>
        </authorList>
    </citation>
    <scope>NUCLEOTIDE SEQUENCE</scope>
    <source>
        <strain evidence="15">Hsosn_3</strain>
        <tissue evidence="15">Leaf</tissue>
    </source>
</reference>
<dbReference type="Gene3D" id="1.10.630.10">
    <property type="entry name" value="Cytochrome P450"/>
    <property type="match status" value="1"/>
</dbReference>
<gene>
    <name evidence="15" type="ORF">POM88_041874</name>
</gene>
<evidence type="ECO:0000256" key="11">
    <source>
        <dbReference type="ARBA" id="ARBA00023136"/>
    </source>
</evidence>
<protein>
    <submittedName>
        <fullName evidence="15">Cytochrome P450, E-class, group I</fullName>
    </submittedName>
</protein>
<comment type="similarity">
    <text evidence="3 13">Belongs to the cytochrome P450 family.</text>
</comment>
<dbReference type="AlphaFoldDB" id="A0AAD8HHI5"/>
<keyword evidence="16" id="KW-1185">Reference proteome</keyword>
<dbReference type="CDD" id="cd11075">
    <property type="entry name" value="CYP77_89"/>
    <property type="match status" value="1"/>
</dbReference>
<dbReference type="GO" id="GO:0016020">
    <property type="term" value="C:membrane"/>
    <property type="evidence" value="ECO:0007669"/>
    <property type="project" value="UniProtKB-SubCell"/>
</dbReference>
<reference evidence="15" key="1">
    <citation type="submission" date="2023-02" db="EMBL/GenBank/DDBJ databases">
        <title>Genome of toxic invasive species Heracleum sosnowskyi carries increased number of genes despite the absence of recent whole-genome duplications.</title>
        <authorList>
            <person name="Schelkunov M."/>
            <person name="Shtratnikova V."/>
            <person name="Makarenko M."/>
            <person name="Klepikova A."/>
            <person name="Omelchenko D."/>
            <person name="Novikova G."/>
            <person name="Obukhova E."/>
            <person name="Bogdanov V."/>
            <person name="Penin A."/>
            <person name="Logacheva M."/>
        </authorList>
    </citation>
    <scope>NUCLEOTIDE SEQUENCE</scope>
    <source>
        <strain evidence="15">Hsosn_3</strain>
        <tissue evidence="15">Leaf</tissue>
    </source>
</reference>
<evidence type="ECO:0000256" key="5">
    <source>
        <dbReference type="ARBA" id="ARBA00022692"/>
    </source>
</evidence>
<evidence type="ECO:0000256" key="14">
    <source>
        <dbReference type="SAM" id="SignalP"/>
    </source>
</evidence>
<proteinExistence type="inferred from homology"/>
<comment type="cofactor">
    <cofactor evidence="1 12">
        <name>heme</name>
        <dbReference type="ChEBI" id="CHEBI:30413"/>
    </cofactor>
</comment>
<evidence type="ECO:0000313" key="15">
    <source>
        <dbReference type="EMBL" id="KAK1366313.1"/>
    </source>
</evidence>
<keyword evidence="8 13" id="KW-0560">Oxidoreductase</keyword>
<dbReference type="FunFam" id="1.10.630.10:FF:000012">
    <property type="entry name" value="Cytochrome P450 family protein"/>
    <property type="match status" value="1"/>
</dbReference>
<dbReference type="PRINTS" id="PR00385">
    <property type="entry name" value="P450"/>
</dbReference>
<evidence type="ECO:0000256" key="8">
    <source>
        <dbReference type="ARBA" id="ARBA00023002"/>
    </source>
</evidence>
<dbReference type="PROSITE" id="PS00086">
    <property type="entry name" value="CYTOCHROME_P450"/>
    <property type="match status" value="1"/>
</dbReference>
<dbReference type="PANTHER" id="PTHR24298">
    <property type="entry name" value="FLAVONOID 3'-MONOOXYGENASE-RELATED"/>
    <property type="match status" value="1"/>
</dbReference>
<evidence type="ECO:0000256" key="2">
    <source>
        <dbReference type="ARBA" id="ARBA00004167"/>
    </source>
</evidence>
<dbReference type="GO" id="GO:0020037">
    <property type="term" value="F:heme binding"/>
    <property type="evidence" value="ECO:0007669"/>
    <property type="project" value="InterPro"/>
</dbReference>
<evidence type="ECO:0000256" key="7">
    <source>
        <dbReference type="ARBA" id="ARBA00022989"/>
    </source>
</evidence>
<dbReference type="GO" id="GO:0009805">
    <property type="term" value="P:coumarin biosynthetic process"/>
    <property type="evidence" value="ECO:0007669"/>
    <property type="project" value="UniProtKB-ARBA"/>
</dbReference>
<keyword evidence="5" id="KW-0812">Transmembrane</keyword>
<dbReference type="Proteomes" id="UP001237642">
    <property type="component" value="Unassembled WGS sequence"/>
</dbReference>
<comment type="caution">
    <text evidence="15">The sequence shown here is derived from an EMBL/GenBank/DDBJ whole genome shotgun (WGS) entry which is preliminary data.</text>
</comment>
<evidence type="ECO:0000256" key="3">
    <source>
        <dbReference type="ARBA" id="ARBA00010617"/>
    </source>
</evidence>
<dbReference type="PRINTS" id="PR00463">
    <property type="entry name" value="EP450I"/>
</dbReference>
<comment type="subcellular location">
    <subcellularLocation>
        <location evidence="2">Membrane</location>
        <topology evidence="2">Single-pass membrane protein</topology>
    </subcellularLocation>
</comment>
<keyword evidence="7" id="KW-1133">Transmembrane helix</keyword>
<feature type="chain" id="PRO_5042297039" evidence="14">
    <location>
        <begin position="20"/>
        <end position="514"/>
    </location>
</feature>
<evidence type="ECO:0000256" key="13">
    <source>
        <dbReference type="RuleBase" id="RU000461"/>
    </source>
</evidence>
<dbReference type="InterPro" id="IPR002401">
    <property type="entry name" value="Cyt_P450_E_grp-I"/>
</dbReference>
<keyword evidence="6 12" id="KW-0479">Metal-binding</keyword>
<evidence type="ECO:0000256" key="1">
    <source>
        <dbReference type="ARBA" id="ARBA00001971"/>
    </source>
</evidence>
<evidence type="ECO:0000313" key="16">
    <source>
        <dbReference type="Proteomes" id="UP001237642"/>
    </source>
</evidence>
<dbReference type="InterPro" id="IPR036396">
    <property type="entry name" value="Cyt_P450_sf"/>
</dbReference>
<dbReference type="PANTHER" id="PTHR24298:SF908">
    <property type="entry name" value="CYTOCHROME P450 FAMILY PROTEIN"/>
    <property type="match status" value="1"/>
</dbReference>
<dbReference type="GO" id="GO:0005506">
    <property type="term" value="F:iron ion binding"/>
    <property type="evidence" value="ECO:0007669"/>
    <property type="project" value="InterPro"/>
</dbReference>
<keyword evidence="4 12" id="KW-0349">Heme</keyword>
<dbReference type="InterPro" id="IPR017972">
    <property type="entry name" value="Cyt_P450_CS"/>
</dbReference>
<feature type="signal peptide" evidence="14">
    <location>
        <begin position="1"/>
        <end position="19"/>
    </location>
</feature>
<sequence>MEIWFIIIVSLCIATLIRSILPNSKTKKLPPGPTTVPIIGSFIWLSKSFFQLEPILHHLMHKYGPIVTLKFGSRPAIFIADRSFAHRALVQAGAIFSDRPRELSTAHVTNSHNRNISTAAYGPTWRLFRRNMAETIHNVRLNTFSSGRQRVLGNFLRGLLLESKSGGIQVDDHFRHAMFSLLFLMCFGEIIEDEKLIREIEQVQRKVFMSVFKSNVLNIWPKVGRIIFWRQRKELIRIREEQDSVLIPIIKTRLDKVMNQKVEEDDNVVAYVDSLVDLQLPEEGNKKLSYEEMVGLCGEFLNAGTDTTSTALQWIMFNLVKHPQVQEKLYQEIVSVVGLAGQAEELAEKVVKEEELHQMPYLKAVVLECLRRHPPAHFLVPHSVTEEVELDGYLIPKNAVVIFMVAEMGKDSEIWIDPMEFRPERFLNGNGGEEGFDVKGRKEIKMMPFGAGRRICPGYAVALLHLEYFVANLVWHFEWEPAAENYDVDLSEKQGFTVGMKNPLLVCISPRAKL</sequence>
<dbReference type="InterPro" id="IPR051103">
    <property type="entry name" value="Plant_metabolite_P450s"/>
</dbReference>
<organism evidence="15 16">
    <name type="scientific">Heracleum sosnowskyi</name>
    <dbReference type="NCBI Taxonomy" id="360622"/>
    <lineage>
        <taxon>Eukaryota</taxon>
        <taxon>Viridiplantae</taxon>
        <taxon>Streptophyta</taxon>
        <taxon>Embryophyta</taxon>
        <taxon>Tracheophyta</taxon>
        <taxon>Spermatophyta</taxon>
        <taxon>Magnoliopsida</taxon>
        <taxon>eudicotyledons</taxon>
        <taxon>Gunneridae</taxon>
        <taxon>Pentapetalae</taxon>
        <taxon>asterids</taxon>
        <taxon>campanulids</taxon>
        <taxon>Apiales</taxon>
        <taxon>Apiaceae</taxon>
        <taxon>Apioideae</taxon>
        <taxon>apioid superclade</taxon>
        <taxon>Tordylieae</taxon>
        <taxon>Tordyliinae</taxon>
        <taxon>Heracleum</taxon>
    </lineage>
</organism>
<keyword evidence="14" id="KW-0732">Signal</keyword>
<dbReference type="SUPFAM" id="SSF48264">
    <property type="entry name" value="Cytochrome P450"/>
    <property type="match status" value="1"/>
</dbReference>
<evidence type="ECO:0000256" key="4">
    <source>
        <dbReference type="ARBA" id="ARBA00022617"/>
    </source>
</evidence>
<feature type="binding site" description="axial binding residue" evidence="12">
    <location>
        <position position="456"/>
    </location>
    <ligand>
        <name>heme</name>
        <dbReference type="ChEBI" id="CHEBI:30413"/>
    </ligand>
    <ligandPart>
        <name>Fe</name>
        <dbReference type="ChEBI" id="CHEBI:18248"/>
    </ligandPart>
</feature>
<evidence type="ECO:0000256" key="9">
    <source>
        <dbReference type="ARBA" id="ARBA00023004"/>
    </source>
</evidence>
<evidence type="ECO:0000256" key="10">
    <source>
        <dbReference type="ARBA" id="ARBA00023033"/>
    </source>
</evidence>
<keyword evidence="10 13" id="KW-0503">Monooxygenase</keyword>
<keyword evidence="11" id="KW-0472">Membrane</keyword>
<name>A0AAD8HHI5_9APIA</name>
<evidence type="ECO:0000256" key="6">
    <source>
        <dbReference type="ARBA" id="ARBA00022723"/>
    </source>
</evidence>